<reference evidence="3" key="1">
    <citation type="submission" date="2022-11" db="EMBL/GenBank/DDBJ databases">
        <title>The characterization of three novel Bacteroidetes species and genomic analysis of their roles in tidal elemental geochemical cycles.</title>
        <authorList>
            <person name="Ma K.-J."/>
        </authorList>
    </citation>
    <scope>NUCLEOTIDE SEQUENCE</scope>
    <source>
        <strain evidence="3">M415</strain>
    </source>
</reference>
<dbReference type="RefSeq" id="WP_266013079.1">
    <property type="nucleotide sequence ID" value="NZ_JAPFQP010000003.1"/>
</dbReference>
<evidence type="ECO:0000313" key="4">
    <source>
        <dbReference type="Proteomes" id="UP001207116"/>
    </source>
</evidence>
<dbReference type="Pfam" id="PF13439">
    <property type="entry name" value="Glyco_transf_4"/>
    <property type="match status" value="1"/>
</dbReference>
<dbReference type="InterPro" id="IPR023881">
    <property type="entry name" value="Thiol_BshA"/>
</dbReference>
<dbReference type="PANTHER" id="PTHR45947:SF3">
    <property type="entry name" value="SULFOQUINOVOSYL TRANSFERASE SQD2"/>
    <property type="match status" value="1"/>
</dbReference>
<comment type="caution">
    <text evidence="3">The sequence shown here is derived from an EMBL/GenBank/DDBJ whole genome shotgun (WGS) entry which is preliminary data.</text>
</comment>
<accession>A0AAE3SNT5</accession>
<dbReference type="GO" id="GO:0016757">
    <property type="term" value="F:glycosyltransferase activity"/>
    <property type="evidence" value="ECO:0007669"/>
    <property type="project" value="InterPro"/>
</dbReference>
<evidence type="ECO:0000313" key="3">
    <source>
        <dbReference type="EMBL" id="MCX2719880.1"/>
    </source>
</evidence>
<organism evidence="3 4">
    <name type="scientific">Lentiprolixibacter aurantiacus</name>
    <dbReference type="NCBI Taxonomy" id="2993939"/>
    <lineage>
        <taxon>Bacteria</taxon>
        <taxon>Pseudomonadati</taxon>
        <taxon>Bacteroidota</taxon>
        <taxon>Flavobacteriia</taxon>
        <taxon>Flavobacteriales</taxon>
        <taxon>Flavobacteriaceae</taxon>
        <taxon>Lentiprolixibacter</taxon>
    </lineage>
</organism>
<evidence type="ECO:0000259" key="1">
    <source>
        <dbReference type="Pfam" id="PF00534"/>
    </source>
</evidence>
<dbReference type="AlphaFoldDB" id="A0AAE3SNT5"/>
<feature type="domain" description="Glycosyl transferase family 1" evidence="1">
    <location>
        <begin position="194"/>
        <end position="350"/>
    </location>
</feature>
<dbReference type="NCBIfam" id="TIGR03999">
    <property type="entry name" value="thiol_BshA"/>
    <property type="match status" value="1"/>
</dbReference>
<feature type="domain" description="Glycosyltransferase subfamily 4-like N-terminal" evidence="2">
    <location>
        <begin position="11"/>
        <end position="179"/>
    </location>
</feature>
<dbReference type="SUPFAM" id="SSF53756">
    <property type="entry name" value="UDP-Glycosyltransferase/glycogen phosphorylase"/>
    <property type="match status" value="1"/>
</dbReference>
<dbReference type="InterPro" id="IPR001296">
    <property type="entry name" value="Glyco_trans_1"/>
</dbReference>
<dbReference type="PANTHER" id="PTHR45947">
    <property type="entry name" value="SULFOQUINOVOSYL TRANSFERASE SQD2"/>
    <property type="match status" value="1"/>
</dbReference>
<protein>
    <submittedName>
        <fullName evidence="3">N-acetyl-alpha-D-glucosaminyl L-malate synthase BshA</fullName>
    </submittedName>
</protein>
<proteinExistence type="predicted"/>
<dbReference type="InterPro" id="IPR028098">
    <property type="entry name" value="Glyco_trans_4-like_N"/>
</dbReference>
<gene>
    <name evidence="3" type="primary">bshA</name>
    <name evidence="3" type="ORF">OO016_09725</name>
</gene>
<dbReference type="Pfam" id="PF00534">
    <property type="entry name" value="Glycos_transf_1"/>
    <property type="match status" value="1"/>
</dbReference>
<dbReference type="EMBL" id="JAPFQP010000003">
    <property type="protein sequence ID" value="MCX2719880.1"/>
    <property type="molecule type" value="Genomic_DNA"/>
</dbReference>
<name>A0AAE3SNT5_9FLAO</name>
<dbReference type="Proteomes" id="UP001207116">
    <property type="component" value="Unassembled WGS sequence"/>
</dbReference>
<sequence>MKIAIVCYPTFGGSGVVATELGIALASRGHEVHFITYKQPVRLELLSNRIHFHEVHVPEYPLFHYQPYELALSSKLVDTVKAFGIELLHVHYAIPHAYAGYMAKKILEEDGIHIPMITTLHGTDITLVGNHPFYKPAVTFSINKSDIVTSVSENLKQKTLDFFEITKEIEVVPNFIDESKYSTSFTDCQRSLMAEDHEKIITHISNFRKVKHIPDVIQTFFGIQKEIPAKLIMVGEGPEKEGAELLVEQLGITDKVVFLGNSNEIDRILCFSDLFLLPSKSESFGLAALEAMINRTPVISSNTGGIPEVNVHGVSGYLSDERDVADMVKNALSILKDEETLNTFKENAHKVARKFDIKNVLPLYEALYERAYKENYKSTY</sequence>
<dbReference type="Gene3D" id="3.40.50.2000">
    <property type="entry name" value="Glycogen Phosphorylase B"/>
    <property type="match status" value="2"/>
</dbReference>
<keyword evidence="4" id="KW-1185">Reference proteome</keyword>
<dbReference type="GO" id="GO:0071793">
    <property type="term" value="P:bacillithiol biosynthetic process"/>
    <property type="evidence" value="ECO:0007669"/>
    <property type="project" value="InterPro"/>
</dbReference>
<evidence type="ECO:0000259" key="2">
    <source>
        <dbReference type="Pfam" id="PF13439"/>
    </source>
</evidence>
<dbReference type="InterPro" id="IPR050194">
    <property type="entry name" value="Glycosyltransferase_grp1"/>
</dbReference>